<feature type="domain" description="MBG" evidence="5">
    <location>
        <begin position="2953"/>
        <end position="3051"/>
    </location>
</feature>
<feature type="domain" description="MBG" evidence="5">
    <location>
        <begin position="3066"/>
        <end position="3161"/>
    </location>
</feature>
<dbReference type="InterPro" id="IPR041495">
    <property type="entry name" value="Mub_B2"/>
</dbReference>
<evidence type="ECO:0000256" key="3">
    <source>
        <dbReference type="SAM" id="Phobius"/>
    </source>
</evidence>
<feature type="domain" description="Mub B2-like" evidence="6">
    <location>
        <begin position="5043"/>
        <end position="5151"/>
    </location>
</feature>
<feature type="domain" description="MBG" evidence="5">
    <location>
        <begin position="2841"/>
        <end position="2950"/>
    </location>
</feature>
<name>C2EM84_9LACO</name>
<feature type="domain" description="MBG" evidence="5">
    <location>
        <begin position="4117"/>
        <end position="4216"/>
    </location>
</feature>
<feature type="domain" description="MBG" evidence="5">
    <location>
        <begin position="3167"/>
        <end position="3260"/>
    </location>
</feature>
<feature type="domain" description="MBG" evidence="5">
    <location>
        <begin position="1857"/>
        <end position="1969"/>
    </location>
</feature>
<feature type="domain" description="MBG" evidence="5">
    <location>
        <begin position="3272"/>
        <end position="3367"/>
    </location>
</feature>
<feature type="domain" description="MBG" evidence="5">
    <location>
        <begin position="4219"/>
        <end position="4328"/>
    </location>
</feature>
<evidence type="ECO:0000256" key="2">
    <source>
        <dbReference type="SAM" id="MobiDB-lite"/>
    </source>
</evidence>
<feature type="domain" description="MBG" evidence="5">
    <location>
        <begin position="821"/>
        <end position="920"/>
    </location>
</feature>
<feature type="domain" description="MBG" evidence="5">
    <location>
        <begin position="4001"/>
        <end position="4106"/>
    </location>
</feature>
<dbReference type="Pfam" id="PF17883">
    <property type="entry name" value="MBG"/>
    <property type="match status" value="31"/>
</dbReference>
<dbReference type="Proteomes" id="UP000005583">
    <property type="component" value="Unassembled WGS sequence"/>
</dbReference>
<feature type="domain" description="MBG" evidence="5">
    <location>
        <begin position="4545"/>
        <end position="4637"/>
    </location>
</feature>
<feature type="domain" description="MBG" evidence="5">
    <location>
        <begin position="3890"/>
        <end position="3998"/>
    </location>
</feature>
<feature type="domain" description="MBG" evidence="5">
    <location>
        <begin position="2734"/>
        <end position="2838"/>
    </location>
</feature>
<dbReference type="InterPro" id="IPR041277">
    <property type="entry name" value="MBG_Lactobacillales"/>
</dbReference>
<keyword evidence="1" id="KW-0677">Repeat</keyword>
<dbReference type="RefSeq" id="WP_007125310.1">
    <property type="nucleotide sequence ID" value="NZ_AZFO01000022.1"/>
</dbReference>
<evidence type="ECO:0000259" key="6">
    <source>
        <dbReference type="Pfam" id="PF17966"/>
    </source>
</evidence>
<keyword evidence="3" id="KW-0472">Membrane</keyword>
<keyword evidence="3" id="KW-1133">Transmembrane helix</keyword>
<keyword evidence="3" id="KW-0812">Transmembrane</keyword>
<feature type="domain" description="MBG" evidence="5">
    <location>
        <begin position="1520"/>
        <end position="1630"/>
    </location>
</feature>
<feature type="domain" description="MucBP" evidence="4">
    <location>
        <begin position="5162"/>
        <end position="5233"/>
    </location>
</feature>
<evidence type="ECO:0000259" key="4">
    <source>
        <dbReference type="Pfam" id="PF06458"/>
    </source>
</evidence>
<feature type="domain" description="MBG" evidence="5">
    <location>
        <begin position="4640"/>
        <end position="4731"/>
    </location>
</feature>
<dbReference type="Gene3D" id="3.10.20.320">
    <property type="entry name" value="Putative peptidoglycan bound protein (lpxtg motif)"/>
    <property type="match status" value="4"/>
</dbReference>
<dbReference type="eggNOG" id="COG4932">
    <property type="taxonomic scope" value="Bacteria"/>
</dbReference>
<feature type="domain" description="MBG" evidence="5">
    <location>
        <begin position="3781"/>
        <end position="3886"/>
    </location>
</feature>
<feature type="domain" description="MBG" evidence="5">
    <location>
        <begin position="1286"/>
        <end position="1412"/>
    </location>
</feature>
<feature type="domain" description="MBG" evidence="5">
    <location>
        <begin position="1972"/>
        <end position="2092"/>
    </location>
</feature>
<comment type="caution">
    <text evidence="7">The sequence shown here is derived from an EMBL/GenBank/DDBJ whole genome shotgun (WGS) entry which is preliminary data.</text>
</comment>
<keyword evidence="8" id="KW-1185">Reference proteome</keyword>
<feature type="domain" description="MBG" evidence="5">
    <location>
        <begin position="3676"/>
        <end position="3777"/>
    </location>
</feature>
<dbReference type="STRING" id="525365.HMPREF0548_0780"/>
<feature type="transmembrane region" description="Helical" evidence="3">
    <location>
        <begin position="5529"/>
        <end position="5548"/>
    </location>
</feature>
<feature type="domain" description="MBG" evidence="5">
    <location>
        <begin position="926"/>
        <end position="1032"/>
    </location>
</feature>
<feature type="domain" description="MBG" evidence="5">
    <location>
        <begin position="1057"/>
        <end position="1174"/>
    </location>
</feature>
<feature type="domain" description="MBG" evidence="5">
    <location>
        <begin position="3373"/>
        <end position="3466"/>
    </location>
</feature>
<protein>
    <submittedName>
        <fullName evidence="7">LPXTG-motif cell wall anchor domain protein</fullName>
    </submittedName>
</protein>
<organism evidence="7 8">
    <name type="scientific">Lactobacillus ultunensis DSM 16047</name>
    <dbReference type="NCBI Taxonomy" id="525365"/>
    <lineage>
        <taxon>Bacteria</taxon>
        <taxon>Bacillati</taxon>
        <taxon>Bacillota</taxon>
        <taxon>Bacilli</taxon>
        <taxon>Lactobacillales</taxon>
        <taxon>Lactobacillaceae</taxon>
        <taxon>Lactobacillus</taxon>
    </lineage>
</organism>
<accession>C2EM84</accession>
<feature type="domain" description="MBG" evidence="5">
    <location>
        <begin position="2621"/>
        <end position="2728"/>
    </location>
</feature>
<dbReference type="Gene3D" id="3.10.430.110">
    <property type="match status" value="31"/>
</dbReference>
<evidence type="ECO:0000313" key="8">
    <source>
        <dbReference type="Proteomes" id="UP000005583"/>
    </source>
</evidence>
<gene>
    <name evidence="7" type="ORF">HMPREF0548_0780</name>
</gene>
<feature type="domain" description="MBG" evidence="5">
    <location>
        <begin position="1178"/>
        <end position="1283"/>
    </location>
</feature>
<dbReference type="OrthoDB" id="2264979at2"/>
<feature type="domain" description="MBG" evidence="5">
    <location>
        <begin position="4443"/>
        <end position="4543"/>
    </location>
</feature>
<dbReference type="Gene3D" id="2.60.40.4300">
    <property type="match status" value="2"/>
</dbReference>
<dbReference type="InterPro" id="IPR009459">
    <property type="entry name" value="MucBP_dom"/>
</dbReference>
<dbReference type="EMBL" id="ACGU01000040">
    <property type="protein sequence ID" value="EEJ72361.1"/>
    <property type="molecule type" value="Genomic_DNA"/>
</dbReference>
<evidence type="ECO:0000313" key="7">
    <source>
        <dbReference type="EMBL" id="EEJ72361.1"/>
    </source>
</evidence>
<reference evidence="7 8" key="1">
    <citation type="submission" date="2009-01" db="EMBL/GenBank/DDBJ databases">
        <authorList>
            <person name="Qin X."/>
            <person name="Bachman B."/>
            <person name="Battles P."/>
            <person name="Bell A."/>
            <person name="Bess C."/>
            <person name="Bickham C."/>
            <person name="Chaboub L."/>
            <person name="Chen D."/>
            <person name="Coyle M."/>
            <person name="Deiros D.R."/>
            <person name="Dinh H."/>
            <person name="Forbes L."/>
            <person name="Fowler G."/>
            <person name="Francisco L."/>
            <person name="Fu Q."/>
            <person name="Gubbala S."/>
            <person name="Hale W."/>
            <person name="Han Y."/>
            <person name="Hemphill L."/>
            <person name="Highlander S.K."/>
            <person name="Hirani K."/>
            <person name="Hogues M."/>
            <person name="Jackson L."/>
            <person name="Jakkamsetti A."/>
            <person name="Javaid M."/>
            <person name="Jiang H."/>
            <person name="Korchina V."/>
            <person name="Kovar C."/>
            <person name="Lara F."/>
            <person name="Lee S."/>
            <person name="Mata R."/>
            <person name="Mathew T."/>
            <person name="Moen C."/>
            <person name="Morales K."/>
            <person name="Munidasa M."/>
            <person name="Nazareth L."/>
            <person name="Ngo R."/>
            <person name="Nguyen L."/>
            <person name="Okwuonu G."/>
            <person name="Ongeri F."/>
            <person name="Patil S."/>
            <person name="Petrosino J."/>
            <person name="Pham C."/>
            <person name="Pham P."/>
            <person name="Pu L.-L."/>
            <person name="Puazo M."/>
            <person name="Raj R."/>
            <person name="Reid J."/>
            <person name="Rouhana J."/>
            <person name="Saada N."/>
            <person name="Shang Y."/>
            <person name="Simmons D."/>
            <person name="Thornton R."/>
            <person name="Warren J."/>
            <person name="Weissenberger G."/>
            <person name="Zhang J."/>
            <person name="Zhang L."/>
            <person name="Zhou C."/>
            <person name="Zhu D."/>
            <person name="Muzny D."/>
            <person name="Worley K."/>
            <person name="Gibbs R."/>
        </authorList>
    </citation>
    <scope>NUCLEOTIDE SEQUENCE [LARGE SCALE GENOMIC DNA]</scope>
    <source>
        <strain evidence="7 8">DSM 16047</strain>
    </source>
</reference>
<proteinExistence type="predicted"/>
<feature type="domain" description="MBG" evidence="5">
    <location>
        <begin position="3579"/>
        <end position="3673"/>
    </location>
</feature>
<feature type="domain" description="MBG" evidence="5">
    <location>
        <begin position="4334"/>
        <end position="4433"/>
    </location>
</feature>
<dbReference type="PATRIC" id="fig|525365.8.peg.868"/>
<dbReference type="Pfam" id="PF06458">
    <property type="entry name" value="MucBP"/>
    <property type="match status" value="3"/>
</dbReference>
<dbReference type="HOGENOM" id="CLU_223143_0_0_9"/>
<feature type="domain" description="MucBP" evidence="4">
    <location>
        <begin position="5325"/>
        <end position="5397"/>
    </location>
</feature>
<feature type="region of interest" description="Disordered" evidence="2">
    <location>
        <begin position="5407"/>
        <end position="5436"/>
    </location>
</feature>
<feature type="domain" description="MBG" evidence="5">
    <location>
        <begin position="3468"/>
        <end position="3570"/>
    </location>
</feature>
<feature type="domain" description="MBG" evidence="5">
    <location>
        <begin position="4836"/>
        <end position="4934"/>
    </location>
</feature>
<dbReference type="Pfam" id="PF17966">
    <property type="entry name" value="Muc_B2"/>
    <property type="match status" value="1"/>
</dbReference>
<evidence type="ECO:0000256" key="1">
    <source>
        <dbReference type="ARBA" id="ARBA00022737"/>
    </source>
</evidence>
<feature type="domain" description="MBG" evidence="5">
    <location>
        <begin position="4748"/>
        <end position="4834"/>
    </location>
</feature>
<sequence length="5555" mass="598966">MNEQEQHNALTDLRKKVNQLSVADQIKLASFIGTDESRYSTSLDDINWNGVGYLAGIHKTDQTTSVDNDLDLSVTQNDFNLHSKEGLASGYSYSFEWANPTASHQFNDKGYVQLGIKGTLTHAGRTVQTKTWTFTFLKRGMSYADYFNSADQSKLQALTHALEPNSVLNSDRQLAASPQILTNITVDNCSYSGQELADAGILNNIRWSGVHRTPASSEGKEEWTPTAGIILLFSDNSSTGQMNASLTIRSTLVTTAIFATTQGNNTWHTINVGNGIDAGNAVKGVGNASRLSIFSPTYTWLKDMPNVTPGMTAAQIIANHKLTQEDVNKLEAGPHTLYVLVSYTAKEYHSGVASSRPDGYQIVKINVNSLNQIIHVEPHSPVNVHVGQLSSDFDTDSAADHMSAWYIGFDGQKKDLIIDPGKFGQSNYPIKSIIWDQKPGSYVDPTTHQLDNTKASIKVVYADSASDEDVDQSIITIDLDKATAKTGLSINGGDTVNNSADSALQSSTSVDSSQITRWQPSYEWVYDQNGTALDASHQYDTKWNKNHTSFTGYVKVTYYKADRDGNLVLENNQKVYDGYQIVPVNIKIKSMADQMGVQLYNDLDYMNSHPITNKDDIEPQYKLTWGCNIQEVHWKAGVSQATIDKYIRSVDRFETAYEHSFPVQTIHTDSQGNKYYVVVPGMKILFTDGSQLHYGTDTTPTIPTRVYPPENKNTTVPTFVAKDMGAFNSTSAKGQLTNLAESLLGTYKQDYYWVVKDSSVHQHTLEGIPVTGYRALKDSDIASAGTKSDIYVMVKYTKERGNGEPDGYYMVNVPINLISGVYTDPQSKTFDNQAVTADQIVNELKSGTMTLKMSDGTALAIPSDLSSADIEWLDSTGGPLTDAPIYAGSYKFELSLTGFNKLKNANTGKIFENTSIDYTIKVAPVSVTLNGKGERDYNGHVVSTDDLKNDSSDPIKVMFTFPGNTSDSYTLVDGDYSWYTKDGNNYVAYNNNLAGSNGAPTGVGTYYLKINDTGKQNIQNWLRSKLGDKYFNSLKWSPSSFSDDNYASFKINQEKVKFILGGESSGVYIGSAQAINNIKSFDKGGSIYFKTNYPDFQSTNLEAGDVDWYDSSMNKLTGAPTDVGTYYIKLKDSVISDLKNKLIQAAGYGLDGTTQNITFEDNGVGGQATYKITPSSNVVTVSGTQTNEYSGSEISVDYQADGTNSVKVTIAKATGNTDGKVASLTGVTLTSGDFKIVDNPAINVGDYHIVLTDAGLNKIKNALGSNYDITNDGTKYGTLTITPAEASAKLAGSNHKDYDGSAVTLTEVNSSTGDIEVALTYPGSTAASTYTLHAGDYIWYNEDGSEELANNGAAPTNAGTYTIKLTNAGITNIEKAIKQKTDPSGATKSNVKFTDKDGNGTILGSAKFTINKRALTDLTFSGSDSKTYDGSVGTIDPAKAKNWTATGLQNNETLNVSGLTADDFKWESGSAPTNKGDYNIVLSQNGINKLLQNNSNYIFNLNSVKIGSHVVYTINPSKNVVTVSGTQTNEYTGSGIGVNYQADGTNSVKVTIAKVADNTDGKAASLTGVTLTSGDFKIVNDSGNDVTAINVGDYRIVLTDAGLNKIKNALGNNYDITEASDKYGKLTITPAAQINIHYVDVTGIANSANYASQGKTIDSQDKTVTNDPNADFSLSGVSDAWDYGNADWDYVSSTNLTKFPNNGQTTTDGNYYVATYNVYLKAKANNDTKTLHKTVTYVDANGNRLDVTQPTESNLTVTKTHNRGEFNSNGSAKYVWTISNLDKTSFDTLDFPATLTIKGKTAYLNLDSSHFAYSPNTGSAIKITTGSDGQKVVTLTADPDAADGTIYSFTLPYVTPVITLSGSGTKVYGSADTPTVKPAWDEQGLLPSTSLDTSGLVNADGTFKSQYFTWYLQGANNNLTEITGTPKNVGTYVVKLNAAGLAKLQADNSKYAGLTKDNFSGSMTYTITQADATATLGGSNSKTYDGAAVTLDEINSRNGDIKVTVSFPGVTDAQKTITLTANDYVWDTSDDHAPIDASTTPYTLKLSITGISRIKSLIESEAGSGTDAQGNEVSNVKFAENAVGGSAEFTINEGTEDRYIQYQFVDADKNDSTVGSPVTVSGKAGQNVTISGLDVPTHYELATGQTIPTSITFLDQSTDSAKPTVVQIKLVHQHGETTQYETRQITVHYVYGAGEHAGQKAHDDAVLDVYYKRTGDTDLVTSKMVDTAPWLFDGSYNADGFSNGYKVVSGTWTLPTSWNPVEAEVPTIDGYKAYLNGDWTKNKDDKQSTVPANKFVFPSYNNPGTSDTSLNSTAYTDAATIYEATPEHTIYYVPAEQVEGRTVTEHFKKYVSGDFNDPNSYTDADVVTLPDGTKQSYAQIKVWYKKDATGFATNGSTDPSKWKATYGSWKWDSTVGDASTPGFTVISGKGLWSGIANGSGNSWGISFPPLDGYKAISLKEDLSYGSGTFGSPISGGFTNATDPAWYYRNSLTTFYIPKSLLSKTVTRTIKITNPDGTVRSIPQKVTFNREARLNNNDTVVVLGALKDNVYHFTPGNNVWNYKSTDRDGIPTGTWAEYNVTKPGYTALVDGNVATSVTEATVTPDTADSTVDVTYIKNSGTITISHDEVDQTYTGNAADTVIPSGITHDIQKSNNLLTWPTGAENVTLDSSDFSFANTNGDILTDKPVNVGTYHIVLNKQGLDKFKNLDSNFTWKYDPKTSYVVYKITKATPHVAFQGTGSKTYDGSALSSSDYSTQIGLAITDAPNAGNDPISLTAGTDYVWTKGSHKYTTAPVDAGDYTIELTDAGKNKIKAATANGDNLDWANAVISGTGTYTINKADATVKFGGDATKTYDGSAISNYQFSYNPTDGFNAPGTTSTNFALTAGTDYVWYQTDSEGHKTGCALTNAPVNVGNYIVELTTAGINKIKDINSSNLNWTSITGSGNYDITPASATATIAGSATVTYTGSPAVIDYGSASSPNYTVTLSNNQHYTLQAGDLDFVANDHTNANSTGYVLKLTQAGLDHIKAAEGTTNSNYTWTFDSTGSSAKLIVKKADATWTLSGDNSSQYTKTYDGQDVSTADTGMKVTLAYPDPAGNSHDYLFDTSDYEIKNAAGTVVSEMKNAGTYTISLTESGINKIKAVQADNLNWSGSGQITVTINKKALTDVSFSGSDSKMYDGTAGAINADKAGNWQATGLVSGENFNATGLTDADFKWDGSTPTDAGSYEIVLNDDGLHKLQANNANYDFSKVTGHIAYTIEKADATWTLSGDNNSQYTKTYDGQAVSTADIGMKVTLAYPDPAGSSHNYSFASTDYEIKDSAGTVVTEMKNAGTYTISLTESDINKIKAIQADNLNWSGSGQITVKINKKTLTDVSFSGTDSKKYDGTAGTINVDKAGNWQATGLISGESFNATGLTNADFKWDGSTPTNAGDYQIILNDDGLQKLQSINANYDFSKVTGHIAYTIEKAKATINLAGSQTKDYNGEAGTIDASNFTPSVKTDNGVDWTIPSTTTFDSNDFIFTDDQGNQITAPTALGDYHVYLSASGLNKIKTDTTNYDWADGSLGIYKIQKNSDSTVSLTDVSDGQSETYKGSAYGNTDIDVSDYKLTLPTGFTYTLQASDLEFVPSTDATNVGTYHVELSQAGKDHLNAADPTHFSFDFSKFNAGEGTFKITKASASAAFLGNGSKTYDGNAISGYAPTVSITAPGVVASDNPALTAGTDYVWTKDGHTYTSAPVDAGTYTVELTTTGKNKIKEVNSANLTWTDAEITGTGTYIITKATPTVTFQGAGSKTYNGSALNTSDYTTQVGLAITDAPNAGENPISLTAGIDYVWTKDGHTYTTAPVDAGTYTIELTTNGKNKIHTATANGDNLDWRNAVISGTGTYKITEVAATANLSGENNRDYNGSAVSTADLNNGGNITVTIAIPNSTKTISYTLQDDDYTWTAGSAPTDQGSYTLSLNKANVLAHLKAQIAADSTWKGNVGIIASALSGTATFTVNKKAATVSLTGSTTVTYDGNQVETPLAQLKDKISGTDLVSGQSLDLSGLTADDFDWYDASGDKLNNAPTDHGTYTIKLNTAGFATLKNKNTNYSLSIKDDQNSYSYEIKQAKGSVALDGSRTITFGTADPDYYKHYSVTLTTDPTAIHGFTPSYTLQAGDLEFSSDNGRTWSTSVPTTVDTYQVKLSDAGRNNLIAANKDNGNIDWPANSFTGIKTYIIEAATATAALGGNANMTYDGQVAELSNVNSGSIQVNVTIPGTTGNHTYTLQTGDYTWNTTGRVAPTDAGDYTISFDLTATGKAHLKNFIDGIAGAGNVDIPASVTGTADFKIKQLAITVNEGNSDEKTYDSNPASISLDTLKNSLSGSGLVSGQNLDTSTLTASDFDWYQGTTKLTGAPSDAGDYTIKLNAHGLQALQTANKNYSFSAITGDYDYTINQANATIKLDEATNQQTATWDGNNISLDLTKFQPSITTDNSHQATIDLPSTLTLTAGDYQITQDGTVKTPKEPGTYTVKLTEQGWQKVRDAITGHDNYNWKSTGSGKLIINKATATAKLSGSGSVTYTGSIAQIPYPGSYEITLSNGERYIVQFGDLEFISGNNPVNVGDYRVKLSNAGLRHISEVEGNHYDYTYDNSTAILSITPASATATLEGTGQHDYDGSVASLSEGRYSVELSNGMTYNLQPGDYTWATGTVPIAAGTYNISLTTQGKNHINALTTVGTTNNYDWTFASNANFKVAQMPVTITVSNNGRNGQSVVYGQPMTIDPSHYQVIITTEDGRTLTGWTPLAGDLQFEGATPVNVGDQYKVILSEQGMRGIKAEFGIRNYTYKKTGNGNFTVTPAKATITLIGDDNMIYSGNPAGLNASKYRLTLPSGFTHTLTNSDLQFIDARGNQIDPPTNVGDYHVALTTTTLNAIEALDGNNGKNYEWTIKQNRATYEINRASEIIIHYRDVNDDNEPESGWTSTSGKALDHDQIVVGTAGGRFNLNSVGGKWNYVAAYYVLAGQNGVNSFPITGDISSDGNYYVGNYYVYLKHYIAETDNQLPGSEALVKTFTRKIVYRGTKDDGRTYQHAYGSPTGSYEYTQTVVFKRKAYEDMVTKQIIGYTDWTSDQPEFESVVSKRPKDLTYNYIDKPVVASLIVNPESTKTYLGTIVVTYRYSEIYNRTYAVTVNYVDENGQKIKDSTITDNYPDDSEYQTIYPTTITTSNGQTYEFEKISPHSDWPNGKIDAADVEVTYVYKLRQPTDIKHLVTVYYIDKDGMPIRPQISLPEEFKPGESYDVSGYETAIIYYNGEEYSFKDVKRGDQPNGKIANSDVTVTFIYQKISDTDEFKVTINYVDEDGNAIKDPVIDSMIDGAHYDVTDYKPAEVQFNGRIYRFDKVLAGSDPENGTIQDRDVVITYVYRLTDGIVIGPAPAPQPGEELKLKPQSAPQAPEVPQAPTESVPIKELKQSTYELTRQIPIEPQQPINNKYELAHSPQKFSNKKSTRKENIVNRAPKNKVLNNMPKQPVVPAVNVVKKTQSKDTLPQTGEKQNQVGLFGLIALSFTSIMSFLGIDHKKKKK</sequence>
<feature type="domain" description="MBG" evidence="5">
    <location>
        <begin position="1419"/>
        <end position="1516"/>
    </location>
</feature>
<feature type="domain" description="MucBP" evidence="4">
    <location>
        <begin position="5244"/>
        <end position="5316"/>
    </location>
</feature>
<evidence type="ECO:0000259" key="5">
    <source>
        <dbReference type="Pfam" id="PF17883"/>
    </source>
</evidence>